<evidence type="ECO:0000313" key="8">
    <source>
        <dbReference type="Proteomes" id="UP000273252"/>
    </source>
</evidence>
<evidence type="ECO:0000256" key="4">
    <source>
        <dbReference type="ARBA" id="ARBA00022777"/>
    </source>
</evidence>
<dbReference type="AlphaFoldDB" id="A0A3A6QG53"/>
<organism evidence="7 8">
    <name type="scientific">Vibrio sinensis</name>
    <dbReference type="NCBI Taxonomy" id="2302434"/>
    <lineage>
        <taxon>Bacteria</taxon>
        <taxon>Pseudomonadati</taxon>
        <taxon>Pseudomonadota</taxon>
        <taxon>Gammaproteobacteria</taxon>
        <taxon>Vibrionales</taxon>
        <taxon>Vibrionaceae</taxon>
        <taxon>Vibrio</taxon>
    </lineage>
</organism>
<keyword evidence="2 7" id="KW-0808">Transferase</keyword>
<dbReference type="Proteomes" id="UP000273252">
    <property type="component" value="Unassembled WGS sequence"/>
</dbReference>
<accession>A0A3A6QG53</accession>
<dbReference type="Pfam" id="PF08543">
    <property type="entry name" value="Phos_pyr_kin"/>
    <property type="match status" value="1"/>
</dbReference>
<dbReference type="GO" id="GO:0005524">
    <property type="term" value="F:ATP binding"/>
    <property type="evidence" value="ECO:0007669"/>
    <property type="project" value="UniProtKB-KW"/>
</dbReference>
<keyword evidence="8" id="KW-1185">Reference proteome</keyword>
<dbReference type="OrthoDB" id="9800808at2"/>
<dbReference type="InterPro" id="IPR004625">
    <property type="entry name" value="PyrdxlKinase"/>
</dbReference>
<dbReference type="InterPro" id="IPR029056">
    <property type="entry name" value="Ribokinase-like"/>
</dbReference>
<evidence type="ECO:0000256" key="5">
    <source>
        <dbReference type="ARBA" id="ARBA00022840"/>
    </source>
</evidence>
<protein>
    <recommendedName>
        <fullName evidence="1">pyridoxal kinase</fullName>
        <ecNumber evidence="1">2.7.1.35</ecNumber>
    </recommendedName>
</protein>
<dbReference type="NCBIfam" id="TIGR00687">
    <property type="entry name" value="pyridox_kin"/>
    <property type="match status" value="1"/>
</dbReference>
<dbReference type="PANTHER" id="PTHR10534:SF2">
    <property type="entry name" value="PYRIDOXAL KINASE"/>
    <property type="match status" value="1"/>
</dbReference>
<name>A0A3A6QG53_9VIBR</name>
<keyword evidence="3" id="KW-0547">Nucleotide-binding</keyword>
<evidence type="ECO:0000259" key="6">
    <source>
        <dbReference type="Pfam" id="PF08543"/>
    </source>
</evidence>
<dbReference type="GO" id="GO:0009443">
    <property type="term" value="P:pyridoxal 5'-phosphate salvage"/>
    <property type="evidence" value="ECO:0007669"/>
    <property type="project" value="InterPro"/>
</dbReference>
<keyword evidence="4 7" id="KW-0418">Kinase</keyword>
<dbReference type="NCBIfam" id="NF004398">
    <property type="entry name" value="PRK05756.1"/>
    <property type="match status" value="1"/>
</dbReference>
<evidence type="ECO:0000256" key="3">
    <source>
        <dbReference type="ARBA" id="ARBA00022741"/>
    </source>
</evidence>
<feature type="domain" description="Pyridoxamine kinase/Phosphomethylpyrimidine kinase" evidence="6">
    <location>
        <begin position="74"/>
        <end position="261"/>
    </location>
</feature>
<dbReference type="RefSeq" id="WP_120033105.1">
    <property type="nucleotide sequence ID" value="NZ_QVMU01000016.1"/>
</dbReference>
<dbReference type="GO" id="GO:0008478">
    <property type="term" value="F:pyridoxal kinase activity"/>
    <property type="evidence" value="ECO:0007669"/>
    <property type="project" value="UniProtKB-EC"/>
</dbReference>
<dbReference type="EMBL" id="QVMU01000016">
    <property type="protein sequence ID" value="RJX69429.1"/>
    <property type="molecule type" value="Genomic_DNA"/>
</dbReference>
<dbReference type="InterPro" id="IPR013749">
    <property type="entry name" value="PM/HMP-P_kinase-1"/>
</dbReference>
<dbReference type="CDD" id="cd01173">
    <property type="entry name" value="pyridoxal_pyridoxamine_kinase"/>
    <property type="match status" value="1"/>
</dbReference>
<evidence type="ECO:0000256" key="2">
    <source>
        <dbReference type="ARBA" id="ARBA00022679"/>
    </source>
</evidence>
<dbReference type="GO" id="GO:0005829">
    <property type="term" value="C:cytosol"/>
    <property type="evidence" value="ECO:0007669"/>
    <property type="project" value="TreeGrafter"/>
</dbReference>
<dbReference type="SUPFAM" id="SSF53613">
    <property type="entry name" value="Ribokinase-like"/>
    <property type="match status" value="1"/>
</dbReference>
<dbReference type="EC" id="2.7.1.35" evidence="1"/>
<reference evidence="7 8" key="1">
    <citation type="submission" date="2018-08" db="EMBL/GenBank/DDBJ databases">
        <title>Vibrio isolated from the Eastern China Marginal Seas.</title>
        <authorList>
            <person name="Li Y."/>
        </authorList>
    </citation>
    <scope>NUCLEOTIDE SEQUENCE [LARGE SCALE GENOMIC DNA]</scope>
    <source>
        <strain evidence="7 8">BEI233</strain>
    </source>
</reference>
<gene>
    <name evidence="7" type="primary">pdxY</name>
    <name evidence="7" type="ORF">DZ860_15705</name>
</gene>
<evidence type="ECO:0000256" key="1">
    <source>
        <dbReference type="ARBA" id="ARBA00012104"/>
    </source>
</evidence>
<dbReference type="Gene3D" id="3.40.1190.20">
    <property type="match status" value="1"/>
</dbReference>
<evidence type="ECO:0000313" key="7">
    <source>
        <dbReference type="EMBL" id="RJX69429.1"/>
    </source>
</evidence>
<dbReference type="PANTHER" id="PTHR10534">
    <property type="entry name" value="PYRIDOXAL KINASE"/>
    <property type="match status" value="1"/>
</dbReference>
<comment type="caution">
    <text evidence="7">The sequence shown here is derived from an EMBL/GenBank/DDBJ whole genome shotgun (WGS) entry which is preliminary data.</text>
</comment>
<keyword evidence="5" id="KW-0067">ATP-binding</keyword>
<sequence>MRGVISIQSHVVYGHAGNSSAVFPLQRMGFEVFPIHTVQFSNHTQYSEGWTGTAFPASDINELTQGLEKIGALKRCDAILTGYQGSVEQCEMIVDIVRKVKIQNPTAIYVCDPVMGAPDKGCIVSEGIAEFLLKKLMPMADVIVPNQFELSQFVGMEINSLSDAVTACKAALKLGPQIVLVKHLYSISDNKFSMMIAFDDQCYIAQRPQLDFDKPLVGVGDLISSLFTAGLLKEWSVIRAFKHSNEAAYAVVKKTHELGEWELQTIAAQDEIVEPTEKFELGKCVEDNSFSYYSI</sequence>
<proteinExistence type="predicted"/>